<proteinExistence type="predicted"/>
<dbReference type="EMBL" id="FPIP01000008">
    <property type="protein sequence ID" value="SFW45864.1"/>
    <property type="molecule type" value="Genomic_DNA"/>
</dbReference>
<reference evidence="2 3" key="1">
    <citation type="submission" date="2016-11" db="EMBL/GenBank/DDBJ databases">
        <authorList>
            <person name="Jaros S."/>
            <person name="Januszkiewicz K."/>
            <person name="Wedrychowicz H."/>
        </authorList>
    </citation>
    <scope>NUCLEOTIDE SEQUENCE [LARGE SCALE GENOMIC DNA]</scope>
    <source>
        <strain evidence="2 3">YL228</strain>
    </source>
</reference>
<keyword evidence="1" id="KW-0732">Signal</keyword>
<dbReference type="Proteomes" id="UP000183461">
    <property type="component" value="Unassembled WGS sequence"/>
</dbReference>
<evidence type="ECO:0000313" key="3">
    <source>
        <dbReference type="Proteomes" id="UP000183461"/>
    </source>
</evidence>
<evidence type="ECO:0000313" key="2">
    <source>
        <dbReference type="EMBL" id="SFW45864.1"/>
    </source>
</evidence>
<dbReference type="PROSITE" id="PS51257">
    <property type="entry name" value="PROKAR_LIPOPROTEIN"/>
    <property type="match status" value="1"/>
</dbReference>
<feature type="chain" id="PRO_5038894171" description="Lipoprotein" evidence="1">
    <location>
        <begin position="22"/>
        <end position="264"/>
    </location>
</feature>
<accession>A0A1K1PDM1</accession>
<name>A0A1K1PDM1_RUMFL</name>
<organism evidence="2 3">
    <name type="scientific">Ruminococcus flavefaciens</name>
    <dbReference type="NCBI Taxonomy" id="1265"/>
    <lineage>
        <taxon>Bacteria</taxon>
        <taxon>Bacillati</taxon>
        <taxon>Bacillota</taxon>
        <taxon>Clostridia</taxon>
        <taxon>Eubacteriales</taxon>
        <taxon>Oscillospiraceae</taxon>
        <taxon>Ruminococcus</taxon>
    </lineage>
</organism>
<evidence type="ECO:0008006" key="4">
    <source>
        <dbReference type="Google" id="ProtNLM"/>
    </source>
</evidence>
<feature type="signal peptide" evidence="1">
    <location>
        <begin position="1"/>
        <end position="21"/>
    </location>
</feature>
<protein>
    <recommendedName>
        <fullName evidence="4">Lipoprotein</fullName>
    </recommendedName>
</protein>
<gene>
    <name evidence="2" type="ORF">SAMN02910280_2701</name>
</gene>
<dbReference type="RefSeq" id="WP_072300902.1">
    <property type="nucleotide sequence ID" value="NZ_FPIP01000008.1"/>
</dbReference>
<sequence>MKKKAIIITFAAALCALTSCGKNVVSMPEMAASPADNTSTTAISAEAVTAPKTESSPVTTAALPEDTTAATVSETITEVIEAEVNETGYKNATEYNGFRSSTVNGNVYSSEYAGIKITLPKEANFLDVDNLHTHYIMPTRFMSEDEKSFYMTGELDASVCYGDAVNRVDVWFYNTKQRYPDNPDMSAEEFLKADEMDFSPEVDVTDIVGPESVSICGKDYAKVSYNAFSQTHITYARRINDDYIIEIRTSGFTAEDFESCIEAF</sequence>
<dbReference type="AlphaFoldDB" id="A0A1K1PDM1"/>
<evidence type="ECO:0000256" key="1">
    <source>
        <dbReference type="SAM" id="SignalP"/>
    </source>
</evidence>